<feature type="chain" id="PRO_5021016263" evidence="2">
    <location>
        <begin position="22"/>
        <end position="263"/>
    </location>
</feature>
<evidence type="ECO:0000256" key="1">
    <source>
        <dbReference type="SAM" id="MobiDB-lite"/>
    </source>
</evidence>
<feature type="signal peptide" evidence="2">
    <location>
        <begin position="1"/>
        <end position="21"/>
    </location>
</feature>
<reference evidence="3 4" key="1">
    <citation type="submission" date="2018-11" db="EMBL/GenBank/DDBJ databases">
        <title>Genome assembly of Steccherinum ochraceum LE-BIN_3174, the white-rot fungus of the Steccherinaceae family (The Residual Polyporoid clade, Polyporales, Basidiomycota).</title>
        <authorList>
            <person name="Fedorova T.V."/>
            <person name="Glazunova O.A."/>
            <person name="Landesman E.O."/>
            <person name="Moiseenko K.V."/>
            <person name="Psurtseva N.V."/>
            <person name="Savinova O.S."/>
            <person name="Shakhova N.V."/>
            <person name="Tyazhelova T.V."/>
            <person name="Vasina D.V."/>
        </authorList>
    </citation>
    <scope>NUCLEOTIDE SEQUENCE [LARGE SCALE GENOMIC DNA]</scope>
    <source>
        <strain evidence="3 4">LE-BIN_3174</strain>
    </source>
</reference>
<proteinExistence type="predicted"/>
<dbReference type="STRING" id="92696.A0A4V2MWU0"/>
<feature type="compositionally biased region" description="Low complexity" evidence="1">
    <location>
        <begin position="110"/>
        <end position="126"/>
    </location>
</feature>
<feature type="compositionally biased region" description="Acidic residues" evidence="1">
    <location>
        <begin position="252"/>
        <end position="263"/>
    </location>
</feature>
<feature type="region of interest" description="Disordered" evidence="1">
    <location>
        <begin position="95"/>
        <end position="127"/>
    </location>
</feature>
<name>A0A4V2MWU0_9APHY</name>
<comment type="caution">
    <text evidence="3">The sequence shown here is derived from an EMBL/GenBank/DDBJ whole genome shotgun (WGS) entry which is preliminary data.</text>
</comment>
<evidence type="ECO:0000313" key="3">
    <source>
        <dbReference type="EMBL" id="TCD67527.1"/>
    </source>
</evidence>
<evidence type="ECO:0000256" key="2">
    <source>
        <dbReference type="SAM" id="SignalP"/>
    </source>
</evidence>
<dbReference type="EMBL" id="RWJN01000094">
    <property type="protein sequence ID" value="TCD67527.1"/>
    <property type="molecule type" value="Genomic_DNA"/>
</dbReference>
<sequence>MRTPVIAISLLGAAVFSPTFAAPAGTQTHSTHRQLQSGKSDGLAGTEILASRSLAGLGFKELLSRDRSSSQKDSGNWSIVPREFWKKGDATKSLKKRNLKKRLGDERTMGGNAHSGSSGAVNGGSVYNTDSTNNEGMPVLMNMNSNNAGLGGESTTGCANSGKGSVRGVGGNASSGNSGSAMGGSVNGPPSGMFNMNSNNAGQAGESATGCATGGDTVETEEENGLPGADIFSDPALAGSAVPAEETRFEEEQVEEDPFSNAK</sequence>
<dbReference type="Proteomes" id="UP000292702">
    <property type="component" value="Unassembled WGS sequence"/>
</dbReference>
<dbReference type="AlphaFoldDB" id="A0A4V2MWU0"/>
<gene>
    <name evidence="3" type="ORF">EIP91_012281</name>
</gene>
<keyword evidence="2" id="KW-0732">Signal</keyword>
<feature type="region of interest" description="Disordered" evidence="1">
    <location>
        <begin position="152"/>
        <end position="263"/>
    </location>
</feature>
<dbReference type="OrthoDB" id="2803985at2759"/>
<organism evidence="3 4">
    <name type="scientific">Steccherinum ochraceum</name>
    <dbReference type="NCBI Taxonomy" id="92696"/>
    <lineage>
        <taxon>Eukaryota</taxon>
        <taxon>Fungi</taxon>
        <taxon>Dikarya</taxon>
        <taxon>Basidiomycota</taxon>
        <taxon>Agaricomycotina</taxon>
        <taxon>Agaricomycetes</taxon>
        <taxon>Polyporales</taxon>
        <taxon>Steccherinaceae</taxon>
        <taxon>Steccherinum</taxon>
    </lineage>
</organism>
<accession>A0A4V2MWU0</accession>
<keyword evidence="4" id="KW-1185">Reference proteome</keyword>
<evidence type="ECO:0000313" key="4">
    <source>
        <dbReference type="Proteomes" id="UP000292702"/>
    </source>
</evidence>
<protein>
    <submittedName>
        <fullName evidence="3">Uncharacterized protein</fullName>
    </submittedName>
</protein>